<gene>
    <name evidence="4" type="ORF">FHS18_002583</name>
</gene>
<proteinExistence type="predicted"/>
<evidence type="ECO:0000313" key="5">
    <source>
        <dbReference type="Proteomes" id="UP000570361"/>
    </source>
</evidence>
<dbReference type="Pfam" id="PF00395">
    <property type="entry name" value="SLH"/>
    <property type="match status" value="1"/>
</dbReference>
<dbReference type="Proteomes" id="UP000570361">
    <property type="component" value="Unassembled WGS sequence"/>
</dbReference>
<comment type="caution">
    <text evidence="4">The sequence shown here is derived from an EMBL/GenBank/DDBJ whole genome shotgun (WGS) entry which is preliminary data.</text>
</comment>
<dbReference type="InterPro" id="IPR014755">
    <property type="entry name" value="Cu-Rt/internalin_Ig-like"/>
</dbReference>
<sequence length="986" mass="103379">MKKSLSAILATSMAFSMFASAAFAADATTTLDTEGKFQAMKTAGIFQGYPDGQSHLEANMTRAEFAKALAALLNLTGNATAAASFTDVPANHWAIGEIGALAEKKILEGIGAGKFGPKLNVTLEQVAKIVVTAMGLTPKADATVEGKTSAWATGYVAAAVEAGLIPASADYTKLATRGDLVDASFVVYEKTQTSVKSTKVVDSKNIEVTFTDGGVVKKELTDALQVGVATKVSVEYKGVTYEVEVKLEAITATAKLTGADKLELTFNQAVDTAKAVITVKNANGNTVNQTAAFNADKNVATLEFASSLLEGSYTVSVTGLQEAAITATFTAEDEKVAKIEFTSDKAVLIRGYDEDDATYTVGYKVLNQYGEDVTSDYEDQLTFTVGRGSNSKVSAEDGVLTVPEAGVLNLNDKIAVSVLDVESSTFANTVLTVVSPARVAEISIDKLYNEDGDTLTAGDDAAEYFLIVTAKDQYGNPIKDASYVKDDVVVSVSNQNYASVDYVTDSNTKGDFTTVEIDDVEYVALALAGDEDEDNAVAAGTSKVTIVSTTTGKLASFDVVVKEAVAADSVTFSSPSFAAAGEEFNVPFTAVDQFGNAITSASKLNAAFSNITVGGHELGEGVEFVADYVNNKVNLTVDGLKEGTYVLTAVTKTNKVINQTIKVGEAAVPTVISGIDSDFAKVYAVDATDTLSIADDVIIQDQYGRTLDQTDDSYPGFDWADYTVSITDGGNYVKRDGLTFEGEKKGSQKFTLSLLNADLTTTDKTVKGSAYSLNLKVVEQADIASYEVADLGKILAVPTEAETTYDKDLTVSGVLADGSKVAIPTSYYEVTTTSGNVEFNADDSTIEAFGYADDAFDDGDLTVNVIVAVKNTTQEPITKAVTVSDDAPAPATLALRTQGVATEEGSNVASVAAASVNSDALVKAFAADAVEVTDQYGVVITTSLKSVVYSGFTNDHTITTVEAGDTFNVVAITSNGKSITFKVIVK</sequence>
<dbReference type="Gene3D" id="2.60.40.1220">
    <property type="match status" value="1"/>
</dbReference>
<dbReference type="RefSeq" id="WP_183600432.1">
    <property type="nucleotide sequence ID" value="NZ_JACHXK010000005.1"/>
</dbReference>
<evidence type="ECO:0000259" key="3">
    <source>
        <dbReference type="PROSITE" id="PS51272"/>
    </source>
</evidence>
<dbReference type="PROSITE" id="PS51272">
    <property type="entry name" value="SLH"/>
    <property type="match status" value="2"/>
</dbReference>
<dbReference type="InterPro" id="IPR001119">
    <property type="entry name" value="SLH_dom"/>
</dbReference>
<dbReference type="AlphaFoldDB" id="A0A7W5FMQ4"/>
<feature type="chain" id="PRO_5031271960" description="SLH domain-containing protein" evidence="2">
    <location>
        <begin position="25"/>
        <end position="986"/>
    </location>
</feature>
<evidence type="ECO:0000256" key="2">
    <source>
        <dbReference type="SAM" id="SignalP"/>
    </source>
</evidence>
<evidence type="ECO:0000256" key="1">
    <source>
        <dbReference type="ARBA" id="ARBA00022729"/>
    </source>
</evidence>
<keyword evidence="1 2" id="KW-0732">Signal</keyword>
<accession>A0A7W5FMQ4</accession>
<feature type="domain" description="SLH" evidence="3">
    <location>
        <begin position="81"/>
        <end position="144"/>
    </location>
</feature>
<reference evidence="4 5" key="1">
    <citation type="submission" date="2020-08" db="EMBL/GenBank/DDBJ databases">
        <title>Genomic Encyclopedia of Type Strains, Phase III (KMG-III): the genomes of soil and plant-associated and newly described type strains.</title>
        <authorList>
            <person name="Whitman W."/>
        </authorList>
    </citation>
    <scope>NUCLEOTIDE SEQUENCE [LARGE SCALE GENOMIC DNA]</scope>
    <source>
        <strain evidence="4 5">CECT 5862</strain>
    </source>
</reference>
<protein>
    <recommendedName>
        <fullName evidence="3">SLH domain-containing protein</fullName>
    </recommendedName>
</protein>
<name>A0A7W5FMQ4_9BACL</name>
<organism evidence="4 5">
    <name type="scientific">Paenibacillus phyllosphaerae</name>
    <dbReference type="NCBI Taxonomy" id="274593"/>
    <lineage>
        <taxon>Bacteria</taxon>
        <taxon>Bacillati</taxon>
        <taxon>Bacillota</taxon>
        <taxon>Bacilli</taxon>
        <taxon>Bacillales</taxon>
        <taxon>Paenibacillaceae</taxon>
        <taxon>Paenibacillus</taxon>
    </lineage>
</organism>
<evidence type="ECO:0000313" key="4">
    <source>
        <dbReference type="EMBL" id="MBB3110516.1"/>
    </source>
</evidence>
<feature type="domain" description="SLH" evidence="3">
    <location>
        <begin position="20"/>
        <end position="80"/>
    </location>
</feature>
<keyword evidence="5" id="KW-1185">Reference proteome</keyword>
<dbReference type="EMBL" id="JACHXK010000005">
    <property type="protein sequence ID" value="MBB3110516.1"/>
    <property type="molecule type" value="Genomic_DNA"/>
</dbReference>
<feature type="signal peptide" evidence="2">
    <location>
        <begin position="1"/>
        <end position="24"/>
    </location>
</feature>